<proteinExistence type="predicted"/>
<reference evidence="1" key="1">
    <citation type="submission" date="2020-04" db="EMBL/GenBank/DDBJ databases">
        <authorList>
            <person name="Alioto T."/>
            <person name="Alioto T."/>
            <person name="Gomez Garrido J."/>
        </authorList>
    </citation>
    <scope>NUCLEOTIDE SEQUENCE</scope>
    <source>
        <strain evidence="1">A484AB</strain>
    </source>
</reference>
<organism evidence="1 2">
    <name type="scientific">Paramuricea clavata</name>
    <name type="common">Red gorgonian</name>
    <name type="synonym">Violescent sea-whip</name>
    <dbReference type="NCBI Taxonomy" id="317549"/>
    <lineage>
        <taxon>Eukaryota</taxon>
        <taxon>Metazoa</taxon>
        <taxon>Cnidaria</taxon>
        <taxon>Anthozoa</taxon>
        <taxon>Octocorallia</taxon>
        <taxon>Malacalcyonacea</taxon>
        <taxon>Plexauridae</taxon>
        <taxon>Paramuricea</taxon>
    </lineage>
</organism>
<name>A0A7D9JCL3_PARCT</name>
<gene>
    <name evidence="1" type="ORF">PACLA_8A049990</name>
</gene>
<dbReference type="Proteomes" id="UP001152795">
    <property type="component" value="Unassembled WGS sequence"/>
</dbReference>
<dbReference type="EMBL" id="CACRXK020014418">
    <property type="protein sequence ID" value="CAB4026814.1"/>
    <property type="molecule type" value="Genomic_DNA"/>
</dbReference>
<comment type="caution">
    <text evidence="1">The sequence shown here is derived from an EMBL/GenBank/DDBJ whole genome shotgun (WGS) entry which is preliminary data.</text>
</comment>
<feature type="non-terminal residue" evidence="1">
    <location>
        <position position="1"/>
    </location>
</feature>
<dbReference type="AlphaFoldDB" id="A0A7D9JCL3"/>
<protein>
    <submittedName>
        <fullName evidence="1">Uncharacterized protein</fullName>
    </submittedName>
</protein>
<evidence type="ECO:0000313" key="1">
    <source>
        <dbReference type="EMBL" id="CAB4026814.1"/>
    </source>
</evidence>
<keyword evidence="2" id="KW-1185">Reference proteome</keyword>
<evidence type="ECO:0000313" key="2">
    <source>
        <dbReference type="Proteomes" id="UP001152795"/>
    </source>
</evidence>
<sequence>CETDYISAESTQASTSSEVLDVLSTPKSSNKVVCDLDEIYATLLFDEINSEVFEYDLMEDIVETNVDDIIHDDIEENITLKEILSNLAEATSYDQISIFTST</sequence>
<accession>A0A7D9JCL3</accession>